<dbReference type="InterPro" id="IPR043129">
    <property type="entry name" value="ATPase_NBD"/>
</dbReference>
<proteinExistence type="inferred from homology"/>
<evidence type="ECO:0000256" key="2">
    <source>
        <dbReference type="ARBA" id="ARBA00022741"/>
    </source>
</evidence>
<dbReference type="SUPFAM" id="SSF53067">
    <property type="entry name" value="Actin-like ATPase domain"/>
    <property type="match status" value="1"/>
</dbReference>
<dbReference type="InterPro" id="IPR013126">
    <property type="entry name" value="Hsp_70_fam"/>
</dbReference>
<dbReference type="Gene3D" id="3.30.420.40">
    <property type="match status" value="1"/>
</dbReference>
<evidence type="ECO:0000313" key="5">
    <source>
        <dbReference type="Proteomes" id="UP000706172"/>
    </source>
</evidence>
<dbReference type="AlphaFoldDB" id="A0A931CUP2"/>
<name>A0A931CUP2_9BACT</name>
<organism evidence="4 5">
    <name type="scientific">Desulfotignum balticum</name>
    <dbReference type="NCBI Taxonomy" id="115781"/>
    <lineage>
        <taxon>Bacteria</taxon>
        <taxon>Pseudomonadati</taxon>
        <taxon>Thermodesulfobacteriota</taxon>
        <taxon>Desulfobacteria</taxon>
        <taxon>Desulfobacterales</taxon>
        <taxon>Desulfobacteraceae</taxon>
        <taxon>Desulfotignum</taxon>
    </lineage>
</organism>
<evidence type="ECO:0000256" key="3">
    <source>
        <dbReference type="ARBA" id="ARBA00022840"/>
    </source>
</evidence>
<dbReference type="Pfam" id="PF00012">
    <property type="entry name" value="HSP70"/>
    <property type="match status" value="1"/>
</dbReference>
<dbReference type="PROSITE" id="PS00297">
    <property type="entry name" value="HSP70_1"/>
    <property type="match status" value="1"/>
</dbReference>
<gene>
    <name evidence="4" type="ORF">H0S81_03905</name>
</gene>
<evidence type="ECO:0000313" key="4">
    <source>
        <dbReference type="EMBL" id="MBG0779051.1"/>
    </source>
</evidence>
<feature type="non-terminal residue" evidence="4">
    <location>
        <position position="81"/>
    </location>
</feature>
<dbReference type="EMBL" id="JACCQK010000188">
    <property type="protein sequence ID" value="MBG0779051.1"/>
    <property type="molecule type" value="Genomic_DNA"/>
</dbReference>
<dbReference type="FunFam" id="3.30.420.40:FF:000028">
    <property type="entry name" value="heat shock 70 kDa protein-like"/>
    <property type="match status" value="1"/>
</dbReference>
<keyword evidence="2" id="KW-0547">Nucleotide-binding</keyword>
<dbReference type="GO" id="GO:0005524">
    <property type="term" value="F:ATP binding"/>
    <property type="evidence" value="ECO:0007669"/>
    <property type="project" value="UniProtKB-KW"/>
</dbReference>
<comment type="caution">
    <text evidence="4">The sequence shown here is derived from an EMBL/GenBank/DDBJ whole genome shotgun (WGS) entry which is preliminary data.</text>
</comment>
<sequence length="81" mass="8796">MVQEPVIGIDLGTTNSEVAFVFNDTPIVIEDGDRGIMPSCVGIDRNGRLIVGRSARNQAAAFPEDTVLAVKRRMGTDTRYT</sequence>
<protein>
    <submittedName>
        <fullName evidence="4">Hsp70 family protein</fullName>
    </submittedName>
</protein>
<keyword evidence="3" id="KW-0067">ATP-binding</keyword>
<comment type="similarity">
    <text evidence="1">Belongs to the heat shock protein 70 family.</text>
</comment>
<accession>A0A931CUP2</accession>
<dbReference type="GO" id="GO:0140662">
    <property type="term" value="F:ATP-dependent protein folding chaperone"/>
    <property type="evidence" value="ECO:0007669"/>
    <property type="project" value="InterPro"/>
</dbReference>
<dbReference type="InterPro" id="IPR018181">
    <property type="entry name" value="Heat_shock_70_CS"/>
</dbReference>
<reference evidence="4" key="1">
    <citation type="submission" date="2020-07" db="EMBL/GenBank/DDBJ databases">
        <title>Severe corrosion of carbon steel in oil field produced water can be linked to methanogenic archaea containing a special type of NiFe hydrogenase.</title>
        <authorList>
            <person name="Lahme S."/>
            <person name="Mand J."/>
            <person name="Longwell J."/>
            <person name="Smith R."/>
            <person name="Enning D."/>
        </authorList>
    </citation>
    <scope>NUCLEOTIDE SEQUENCE</scope>
    <source>
        <strain evidence="4">MIC098Bin6</strain>
    </source>
</reference>
<dbReference type="Proteomes" id="UP000706172">
    <property type="component" value="Unassembled WGS sequence"/>
</dbReference>
<evidence type="ECO:0000256" key="1">
    <source>
        <dbReference type="ARBA" id="ARBA00007381"/>
    </source>
</evidence>